<sequence length="558" mass="61345">AESALLAGLTLEEAPALETFARMPWPLTELLAAASRTGHGAAQQAQATPGRGGICACDLSLWPVEEARSVAAAQKVLEEINGGPKTLDALSQALESPSAKTACGAAWGGRLATAEQLLSELWGLHPDLPIEESLPLAASLRDSGWAFDPGVCLVGARRPNPFHGAFCSLWVLCVGAHELFLRELNARLYQAMTQSTEQERLCKTAMEQDTLRMKSRGPQDRLFRQTLREPREPAPRPPCRTRPRSAVPPARQRRIDWIAAQRAKMNAWRRAQTAKQKKDLQEPMDGRKTCSGPCSREADHSSSRLDPGSAPLQPSASIPRPNLRCRLLGRAENAALMVPDWQESFMSDLTTLLEHLLGLPEEAFFLRVRHNWHKGNVVAVQISFDSCATPAHAELLERSLRDGSLRRMALRSCTRAFSAWPVSKVLRQFLLRDMEFEAFWVTERHEWHIPNFLQALQSPSAFLASQPFELGGGANMTLLLHPNCSSKTELGFAAMTLSAAGHQRPTSPFLLTAGSNGEIWAGPFGRDAADRFYAGGPLCASEETEGRQFPRPIMFGSL</sequence>
<feature type="compositionally biased region" description="Basic and acidic residues" evidence="1">
    <location>
        <begin position="209"/>
        <end position="234"/>
    </location>
</feature>
<reference evidence="2" key="1">
    <citation type="submission" date="2021-02" db="EMBL/GenBank/DDBJ databases">
        <authorList>
            <person name="Dougan E. K."/>
            <person name="Rhodes N."/>
            <person name="Thang M."/>
            <person name="Chan C."/>
        </authorList>
    </citation>
    <scope>NUCLEOTIDE SEQUENCE</scope>
</reference>
<feature type="region of interest" description="Disordered" evidence="1">
    <location>
        <begin position="208"/>
        <end position="252"/>
    </location>
</feature>
<proteinExistence type="predicted"/>
<comment type="caution">
    <text evidence="2">The sequence shown here is derived from an EMBL/GenBank/DDBJ whole genome shotgun (WGS) entry which is preliminary data.</text>
</comment>
<gene>
    <name evidence="2" type="ORF">SNEC2469_LOCUS30652</name>
</gene>
<evidence type="ECO:0000256" key="1">
    <source>
        <dbReference type="SAM" id="MobiDB-lite"/>
    </source>
</evidence>
<evidence type="ECO:0000313" key="2">
    <source>
        <dbReference type="EMBL" id="CAE7905951.1"/>
    </source>
</evidence>
<evidence type="ECO:0000313" key="3">
    <source>
        <dbReference type="Proteomes" id="UP000601435"/>
    </source>
</evidence>
<dbReference type="AlphaFoldDB" id="A0A813BHT6"/>
<organism evidence="2 3">
    <name type="scientific">Symbiodinium necroappetens</name>
    <dbReference type="NCBI Taxonomy" id="1628268"/>
    <lineage>
        <taxon>Eukaryota</taxon>
        <taxon>Sar</taxon>
        <taxon>Alveolata</taxon>
        <taxon>Dinophyceae</taxon>
        <taxon>Suessiales</taxon>
        <taxon>Symbiodiniaceae</taxon>
        <taxon>Symbiodinium</taxon>
    </lineage>
</organism>
<keyword evidence="3" id="KW-1185">Reference proteome</keyword>
<feature type="compositionally biased region" description="Basic and acidic residues" evidence="1">
    <location>
        <begin position="276"/>
        <end position="288"/>
    </location>
</feature>
<name>A0A813BHT6_9DINO</name>
<dbReference type="OrthoDB" id="414758at2759"/>
<dbReference type="Proteomes" id="UP000601435">
    <property type="component" value="Unassembled WGS sequence"/>
</dbReference>
<dbReference type="EMBL" id="CAJNJA010072097">
    <property type="protein sequence ID" value="CAE7905951.1"/>
    <property type="molecule type" value="Genomic_DNA"/>
</dbReference>
<accession>A0A813BHT6</accession>
<feature type="non-terminal residue" evidence="2">
    <location>
        <position position="1"/>
    </location>
</feature>
<feature type="region of interest" description="Disordered" evidence="1">
    <location>
        <begin position="268"/>
        <end position="318"/>
    </location>
</feature>
<protein>
    <submittedName>
        <fullName evidence="2">Uncharacterized protein</fullName>
    </submittedName>
</protein>